<dbReference type="EMBL" id="NWVW01000007">
    <property type="protein sequence ID" value="PHO09760.1"/>
    <property type="molecule type" value="Genomic_DNA"/>
</dbReference>
<dbReference type="Proteomes" id="UP000221384">
    <property type="component" value="Unassembled WGS sequence"/>
</dbReference>
<keyword evidence="2" id="KW-1185">Reference proteome</keyword>
<protein>
    <submittedName>
        <fullName evidence="1">Uncharacterized protein</fullName>
    </submittedName>
</protein>
<dbReference type="RefSeq" id="WP_099334368.1">
    <property type="nucleotide sequence ID" value="NZ_CP042812.1"/>
</dbReference>
<sequence>MAEIVHIQRVDKGDLLIKVGKKQKLVCDDERAELICRILAHHLGFEIIEKHRLKGFYNPDKVQEDRSKTPFKEGFVAKKKIEPNARFLSNKEVKALNKTLKMHRSQKQEESHLKKLNEFS</sequence>
<proteinExistence type="predicted"/>
<name>A0ABX4LQA1_9BACT</name>
<evidence type="ECO:0000313" key="1">
    <source>
        <dbReference type="EMBL" id="PHO09760.1"/>
    </source>
</evidence>
<accession>A0ABX4LQA1</accession>
<gene>
    <name evidence="1" type="ORF">CPG37_07010</name>
</gene>
<reference evidence="1 2" key="1">
    <citation type="submission" date="2017-09" db="EMBL/GenBank/DDBJ databases">
        <authorList>
            <person name="Perez-Cataluna A."/>
            <person name="Figueras M.J."/>
            <person name="Salas-Masso N."/>
        </authorList>
    </citation>
    <scope>NUCLEOTIDE SEQUENCE [LARGE SCALE GENOMIC DNA]</scope>
    <source>
        <strain evidence="1 2">F138-33</strain>
    </source>
</reference>
<comment type="caution">
    <text evidence="1">The sequence shown here is derived from an EMBL/GenBank/DDBJ whole genome shotgun (WGS) entry which is preliminary data.</text>
</comment>
<evidence type="ECO:0000313" key="2">
    <source>
        <dbReference type="Proteomes" id="UP000221384"/>
    </source>
</evidence>
<organism evidence="1 2">
    <name type="scientific">Malaciobacter canalis</name>
    <dbReference type="NCBI Taxonomy" id="1912871"/>
    <lineage>
        <taxon>Bacteria</taxon>
        <taxon>Pseudomonadati</taxon>
        <taxon>Campylobacterota</taxon>
        <taxon>Epsilonproteobacteria</taxon>
        <taxon>Campylobacterales</taxon>
        <taxon>Arcobacteraceae</taxon>
        <taxon>Malaciobacter</taxon>
    </lineage>
</organism>